<reference evidence="2" key="1">
    <citation type="journal article" date="2023" name="Front. Plant Sci.">
        <title>Chromosomal-level genome assembly of Melastoma candidum provides insights into trichome evolution.</title>
        <authorList>
            <person name="Zhong Y."/>
            <person name="Wu W."/>
            <person name="Sun C."/>
            <person name="Zou P."/>
            <person name="Liu Y."/>
            <person name="Dai S."/>
            <person name="Zhou R."/>
        </authorList>
    </citation>
    <scope>NUCLEOTIDE SEQUENCE [LARGE SCALE GENOMIC DNA]</scope>
</reference>
<dbReference type="Proteomes" id="UP001057402">
    <property type="component" value="Chromosome 10"/>
</dbReference>
<protein>
    <submittedName>
        <fullName evidence="1">Uncharacterized protein</fullName>
    </submittedName>
</protein>
<comment type="caution">
    <text evidence="1">The sequence shown here is derived from an EMBL/GenBank/DDBJ whole genome shotgun (WGS) entry which is preliminary data.</text>
</comment>
<evidence type="ECO:0000313" key="2">
    <source>
        <dbReference type="Proteomes" id="UP001057402"/>
    </source>
</evidence>
<proteinExistence type="predicted"/>
<dbReference type="EMBL" id="CM042889">
    <property type="protein sequence ID" value="KAI4318732.1"/>
    <property type="molecule type" value="Genomic_DNA"/>
</dbReference>
<accession>A0ACB9M3M3</accession>
<gene>
    <name evidence="1" type="ORF">MLD38_032402</name>
</gene>
<sequence>MFAAKKQPSPTRGDPVKGQSTIRRGRKKSDGGGIRTWFHLTDTGDTGLLDVGRYAMRHRTGISARDYRILDPMLSYSPSIHGRREALVVNMEHIKAVVTAKDVWLLNHMDPAVGPFIKKLKRQVVNYNCEDSTAVSNGDGDGDWKSTNPDQLQVLSQELKSTSSSRRQVVPVIDLQPDIVEEEGYPRTEPIPDEKQRTASPPFEFVVLEACLENICASLDLEVKTLEEQAYPTLDELKTKVSDFTLDRVRSIKGRQLFLSRRLQKMKDEVQRLLGNDEHIQEMYLTGKLRLQEERERRSDGSTDNEHRQVMEFERLLDTYLLRFEWNLNKLSLLKEQIHDMEAYVNLILDDKQNSRLNLIIMNKTAHMVLQFYTAFTALMAGSIDIPLFNVTSIFDFTWINLAWTAYTVILYVALLVFFKHKRWLT</sequence>
<organism evidence="1 2">
    <name type="scientific">Melastoma candidum</name>
    <dbReference type="NCBI Taxonomy" id="119954"/>
    <lineage>
        <taxon>Eukaryota</taxon>
        <taxon>Viridiplantae</taxon>
        <taxon>Streptophyta</taxon>
        <taxon>Embryophyta</taxon>
        <taxon>Tracheophyta</taxon>
        <taxon>Spermatophyta</taxon>
        <taxon>Magnoliopsida</taxon>
        <taxon>eudicotyledons</taxon>
        <taxon>Gunneridae</taxon>
        <taxon>Pentapetalae</taxon>
        <taxon>rosids</taxon>
        <taxon>malvids</taxon>
        <taxon>Myrtales</taxon>
        <taxon>Melastomataceae</taxon>
        <taxon>Melastomatoideae</taxon>
        <taxon>Melastomateae</taxon>
        <taxon>Melastoma</taxon>
    </lineage>
</organism>
<name>A0ACB9M3M3_9MYRT</name>
<evidence type="ECO:0000313" key="1">
    <source>
        <dbReference type="EMBL" id="KAI4318732.1"/>
    </source>
</evidence>
<keyword evidence="2" id="KW-1185">Reference proteome</keyword>